<reference evidence="3 4" key="1">
    <citation type="submission" date="2018-11" db="EMBL/GenBank/DDBJ databases">
        <title>Genomic Encyclopedia of Type Strains, Phase IV (KMG-IV): sequencing the most valuable type-strain genomes for metagenomic binning, comparative biology and taxonomic classification.</title>
        <authorList>
            <person name="Goeker M."/>
        </authorList>
    </citation>
    <scope>NUCLEOTIDE SEQUENCE [LARGE SCALE GENOMIC DNA]</scope>
    <source>
        <strain evidence="3 4">DSM 100275</strain>
    </source>
</reference>
<feature type="transmembrane region" description="Helical" evidence="1">
    <location>
        <begin position="47"/>
        <end position="66"/>
    </location>
</feature>
<dbReference type="PANTHER" id="PTHR34220">
    <property type="entry name" value="SENSOR HISTIDINE KINASE YPDA"/>
    <property type="match status" value="1"/>
</dbReference>
<accession>A0A3N1Y6F4</accession>
<evidence type="ECO:0000313" key="4">
    <source>
        <dbReference type="Proteomes" id="UP000276634"/>
    </source>
</evidence>
<keyword evidence="4" id="KW-1185">Reference proteome</keyword>
<keyword evidence="3" id="KW-0808">Transferase</keyword>
<dbReference type="GO" id="GO:0000155">
    <property type="term" value="F:phosphorelay sensor kinase activity"/>
    <property type="evidence" value="ECO:0007669"/>
    <property type="project" value="InterPro"/>
</dbReference>
<feature type="transmembrane region" description="Helical" evidence="1">
    <location>
        <begin position="20"/>
        <end position="41"/>
    </location>
</feature>
<dbReference type="RefSeq" id="WP_211331850.1">
    <property type="nucleotide sequence ID" value="NZ_RJVI01000001.1"/>
</dbReference>
<dbReference type="Proteomes" id="UP000276634">
    <property type="component" value="Unassembled WGS sequence"/>
</dbReference>
<dbReference type="EMBL" id="RJVI01000001">
    <property type="protein sequence ID" value="ROR34399.1"/>
    <property type="molecule type" value="Genomic_DNA"/>
</dbReference>
<evidence type="ECO:0000259" key="2">
    <source>
        <dbReference type="Pfam" id="PF06580"/>
    </source>
</evidence>
<dbReference type="Gene3D" id="3.30.565.10">
    <property type="entry name" value="Histidine kinase-like ATPase, C-terminal domain"/>
    <property type="match status" value="1"/>
</dbReference>
<dbReference type="SUPFAM" id="SSF55874">
    <property type="entry name" value="ATPase domain of HSP90 chaperone/DNA topoisomerase II/histidine kinase"/>
    <property type="match status" value="1"/>
</dbReference>
<feature type="transmembrane region" description="Helical" evidence="1">
    <location>
        <begin position="78"/>
        <end position="99"/>
    </location>
</feature>
<feature type="domain" description="Signal transduction histidine kinase internal region" evidence="2">
    <location>
        <begin position="146"/>
        <end position="224"/>
    </location>
</feature>
<comment type="caution">
    <text evidence="3">The sequence shown here is derived from an EMBL/GenBank/DDBJ whole genome shotgun (WGS) entry which is preliminary data.</text>
</comment>
<proteinExistence type="predicted"/>
<keyword evidence="3" id="KW-0418">Kinase</keyword>
<gene>
    <name evidence="3" type="ORF">EDC57_0295</name>
</gene>
<dbReference type="AlphaFoldDB" id="A0A3N1Y6F4"/>
<keyword evidence="1" id="KW-0472">Membrane</keyword>
<dbReference type="Pfam" id="PF06580">
    <property type="entry name" value="His_kinase"/>
    <property type="match status" value="1"/>
</dbReference>
<evidence type="ECO:0000313" key="3">
    <source>
        <dbReference type="EMBL" id="ROR34399.1"/>
    </source>
</evidence>
<sequence>MHPRERDETSFLPDFCAVRVLLALVLAVELLALVLVLAAPAPSWGRLALVSLLAQWVALGSAALLCPLRRALGGRHPGAVAAGALAVVALVAAASAAAAQAAGLAPAGPALVARVAAVALIGAGLALRHLYVQHQWRRQLEAESEARVAALRARIRPHFLFNSMNTIAALTRSDPARAEEAVQDLAELFRAALEDGREHASLGEEVALARRYLDIEALRLGPRLRVRWAIELGTERFRLPPLTLQPLVENAVYHGIEPLPEGGEVLVQARRQGRGLRLEVRNPLPADAPPRAGHRMALDNVRQRLAAAFGPRARLEAGPEDGGYLVSIEVEAD</sequence>
<dbReference type="InterPro" id="IPR036890">
    <property type="entry name" value="HATPase_C_sf"/>
</dbReference>
<organism evidence="3 4">
    <name type="scientific">Inmirania thermothiophila</name>
    <dbReference type="NCBI Taxonomy" id="1750597"/>
    <lineage>
        <taxon>Bacteria</taxon>
        <taxon>Pseudomonadati</taxon>
        <taxon>Pseudomonadota</taxon>
        <taxon>Gammaproteobacteria</taxon>
        <taxon>Chromatiales</taxon>
        <taxon>Ectothiorhodospiraceae</taxon>
        <taxon>Inmirania</taxon>
    </lineage>
</organism>
<protein>
    <submittedName>
        <fullName evidence="3">Two-component system sensor histidine kinase AlgZ</fullName>
    </submittedName>
</protein>
<evidence type="ECO:0000256" key="1">
    <source>
        <dbReference type="SAM" id="Phobius"/>
    </source>
</evidence>
<dbReference type="PANTHER" id="PTHR34220:SF7">
    <property type="entry name" value="SENSOR HISTIDINE KINASE YPDA"/>
    <property type="match status" value="1"/>
</dbReference>
<keyword evidence="1" id="KW-1133">Transmembrane helix</keyword>
<dbReference type="InterPro" id="IPR010559">
    <property type="entry name" value="Sig_transdc_His_kin_internal"/>
</dbReference>
<dbReference type="InterPro" id="IPR050640">
    <property type="entry name" value="Bact_2-comp_sensor_kinase"/>
</dbReference>
<keyword evidence="1" id="KW-0812">Transmembrane</keyword>
<name>A0A3N1Y6F4_9GAMM</name>
<feature type="transmembrane region" description="Helical" evidence="1">
    <location>
        <begin position="111"/>
        <end position="131"/>
    </location>
</feature>
<dbReference type="GO" id="GO:0016020">
    <property type="term" value="C:membrane"/>
    <property type="evidence" value="ECO:0007669"/>
    <property type="project" value="InterPro"/>
</dbReference>